<accession>A0A7G3XWD8</accession>
<dbReference type="GO" id="GO:0031966">
    <property type="term" value="C:mitochondrial membrane"/>
    <property type="evidence" value="ECO:0007669"/>
    <property type="project" value="UniProtKB-SubCell"/>
</dbReference>
<evidence type="ECO:0000256" key="12">
    <source>
        <dbReference type="RuleBase" id="RU003661"/>
    </source>
</evidence>
<dbReference type="GO" id="GO:0015078">
    <property type="term" value="F:proton transmembrane transporter activity"/>
    <property type="evidence" value="ECO:0007669"/>
    <property type="project" value="InterPro"/>
</dbReference>
<dbReference type="GO" id="GO:0015986">
    <property type="term" value="P:proton motive force-driven ATP synthesis"/>
    <property type="evidence" value="ECO:0007669"/>
    <property type="project" value="InterPro"/>
</dbReference>
<evidence type="ECO:0000313" key="14">
    <source>
        <dbReference type="EMBL" id="QLJ57892.1"/>
    </source>
</evidence>
<name>A0A7G3XWD8_9HEMI</name>
<evidence type="ECO:0000256" key="3">
    <source>
        <dbReference type="ARBA" id="ARBA00011291"/>
    </source>
</evidence>
<keyword evidence="7 12" id="KW-0375">Hydrogen ion transport</keyword>
<keyword evidence="5 12" id="KW-0138">CF(0)</keyword>
<sequence>MPQMAPMWWTFIMTITLMLMLIMISINYFNFEKKIQLKFNNQKNNLNWKW</sequence>
<keyword evidence="4 12" id="KW-0813">Transport</keyword>
<keyword evidence="8 13" id="KW-1133">Transmembrane helix</keyword>
<comment type="similarity">
    <text evidence="2 12">Belongs to the ATPase protein 8 family.</text>
</comment>
<keyword evidence="10 12" id="KW-0496">Mitochondrion</keyword>
<geneLocation type="mitochondrion" evidence="14"/>
<evidence type="ECO:0000256" key="5">
    <source>
        <dbReference type="ARBA" id="ARBA00022547"/>
    </source>
</evidence>
<proteinExistence type="inferred from homology"/>
<comment type="subcellular location">
    <subcellularLocation>
        <location evidence="1 12">Mitochondrion membrane</location>
        <topology evidence="1 12">Single-pass membrane protein</topology>
    </subcellularLocation>
</comment>
<dbReference type="Pfam" id="PF00895">
    <property type="entry name" value="ATP-synt_8"/>
    <property type="match status" value="1"/>
</dbReference>
<reference evidence="14" key="1">
    <citation type="journal article" date="2020" name="Insects">
        <title>Characterization of the Complete Mitochondrial Genome of Drabescus ineffectus and Roxasellana stellata (Hemiptera: Cicadellidae: Deltocephalinae: Drabescini) and Their Phylogenetic Implications.</title>
        <authorList>
            <person name="Xu D."/>
            <person name="Yu T."/>
            <person name="Zhang Y."/>
        </authorList>
    </citation>
    <scope>NUCLEOTIDE SEQUENCE</scope>
</reference>
<evidence type="ECO:0000256" key="8">
    <source>
        <dbReference type="ARBA" id="ARBA00022989"/>
    </source>
</evidence>
<dbReference type="GeneID" id="58899948"/>
<comment type="subunit">
    <text evidence="3">F-type ATPases have 2 components, CF(1) - the catalytic core - and CF(0) - the membrane proton channel.</text>
</comment>
<evidence type="ECO:0000256" key="10">
    <source>
        <dbReference type="ARBA" id="ARBA00023128"/>
    </source>
</evidence>
<evidence type="ECO:0000256" key="7">
    <source>
        <dbReference type="ARBA" id="ARBA00022781"/>
    </source>
</evidence>
<gene>
    <name evidence="14" type="primary">ATP8</name>
</gene>
<evidence type="ECO:0000256" key="13">
    <source>
        <dbReference type="SAM" id="Phobius"/>
    </source>
</evidence>
<evidence type="ECO:0000256" key="2">
    <source>
        <dbReference type="ARBA" id="ARBA00008892"/>
    </source>
</evidence>
<feature type="transmembrane region" description="Helical" evidence="13">
    <location>
        <begin position="6"/>
        <end position="29"/>
    </location>
</feature>
<dbReference type="InterPro" id="IPR001421">
    <property type="entry name" value="ATP8_metazoa"/>
</dbReference>
<dbReference type="RefSeq" id="YP_009917435.1">
    <property type="nucleotide sequence ID" value="NC_050257.1"/>
</dbReference>
<keyword evidence="9 12" id="KW-0406">Ion transport</keyword>
<dbReference type="CTD" id="4509"/>
<evidence type="ECO:0000256" key="4">
    <source>
        <dbReference type="ARBA" id="ARBA00022448"/>
    </source>
</evidence>
<evidence type="ECO:0000256" key="6">
    <source>
        <dbReference type="ARBA" id="ARBA00022692"/>
    </source>
</evidence>
<protein>
    <recommendedName>
        <fullName evidence="12">ATP synthase complex subunit 8</fullName>
    </recommendedName>
</protein>
<dbReference type="GO" id="GO:0045259">
    <property type="term" value="C:proton-transporting ATP synthase complex"/>
    <property type="evidence" value="ECO:0007669"/>
    <property type="project" value="UniProtKB-KW"/>
</dbReference>
<organism evidence="14">
    <name type="scientific">Roxasellana stellata</name>
    <dbReference type="NCBI Taxonomy" id="2754847"/>
    <lineage>
        <taxon>Eukaryota</taxon>
        <taxon>Metazoa</taxon>
        <taxon>Ecdysozoa</taxon>
        <taxon>Arthropoda</taxon>
        <taxon>Hexapoda</taxon>
        <taxon>Insecta</taxon>
        <taxon>Pterygota</taxon>
        <taxon>Neoptera</taxon>
        <taxon>Paraneoptera</taxon>
        <taxon>Hemiptera</taxon>
        <taxon>Auchenorrhyncha</taxon>
        <taxon>Membracoidea</taxon>
        <taxon>Cicadellidae</taxon>
        <taxon>Deltocephalinae</taxon>
        <taxon>Drabescini</taxon>
        <taxon>Roxasellana</taxon>
    </lineage>
</organism>
<evidence type="ECO:0000256" key="1">
    <source>
        <dbReference type="ARBA" id="ARBA00004304"/>
    </source>
</evidence>
<evidence type="ECO:0000256" key="11">
    <source>
        <dbReference type="ARBA" id="ARBA00023136"/>
    </source>
</evidence>
<dbReference type="EMBL" id="MT527187">
    <property type="protein sequence ID" value="QLJ57892.1"/>
    <property type="molecule type" value="Genomic_DNA"/>
</dbReference>
<keyword evidence="6 12" id="KW-0812">Transmembrane</keyword>
<evidence type="ECO:0000256" key="9">
    <source>
        <dbReference type="ARBA" id="ARBA00023065"/>
    </source>
</evidence>
<keyword evidence="11 13" id="KW-0472">Membrane</keyword>
<dbReference type="AlphaFoldDB" id="A0A7G3XWD8"/>